<organism evidence="1 2">
    <name type="scientific">Paeniglutamicibacter terrestris</name>
    <dbReference type="NCBI Taxonomy" id="2723403"/>
    <lineage>
        <taxon>Bacteria</taxon>
        <taxon>Bacillati</taxon>
        <taxon>Actinomycetota</taxon>
        <taxon>Actinomycetes</taxon>
        <taxon>Micrococcales</taxon>
        <taxon>Micrococcaceae</taxon>
        <taxon>Paeniglutamicibacter</taxon>
    </lineage>
</organism>
<protein>
    <submittedName>
        <fullName evidence="1">Uncharacterized protein</fullName>
    </submittedName>
</protein>
<keyword evidence="2" id="KW-1185">Reference proteome</keyword>
<dbReference type="Proteomes" id="UP000746595">
    <property type="component" value="Unassembled WGS sequence"/>
</dbReference>
<sequence>MSDQFNPLGREYSPEEWAAARRVGLTTTQNAPWSQVMAGGINTSPGGPLLYATGSWHPDNARKETLKAMQAVTDWQIVENAMRREWKKGP</sequence>
<proteinExistence type="predicted"/>
<evidence type="ECO:0000313" key="1">
    <source>
        <dbReference type="EMBL" id="NKG21059.1"/>
    </source>
</evidence>
<dbReference type="EMBL" id="JAAWVT010000004">
    <property type="protein sequence ID" value="NKG21059.1"/>
    <property type="molecule type" value="Genomic_DNA"/>
</dbReference>
<reference evidence="1 2" key="1">
    <citation type="submission" date="2020-04" db="EMBL/GenBank/DDBJ databases">
        <title>Paeniglutamicibacter sp. ANT13_2, a novel actinomycete isolated from sediment in Antarctica.</title>
        <authorList>
            <person name="Sakdapetsiri C."/>
            <person name="Pinyakong O."/>
        </authorList>
    </citation>
    <scope>NUCLEOTIDE SEQUENCE [LARGE SCALE GENOMIC DNA]</scope>
    <source>
        <strain evidence="1 2">ANT13_2</strain>
    </source>
</reference>
<gene>
    <name evidence="1" type="ORF">HED64_10125</name>
</gene>
<dbReference type="RefSeq" id="WP_168151884.1">
    <property type="nucleotide sequence ID" value="NZ_JAAWVT010000004.1"/>
</dbReference>
<comment type="caution">
    <text evidence="1">The sequence shown here is derived from an EMBL/GenBank/DDBJ whole genome shotgun (WGS) entry which is preliminary data.</text>
</comment>
<evidence type="ECO:0000313" key="2">
    <source>
        <dbReference type="Proteomes" id="UP000746595"/>
    </source>
</evidence>
<accession>A0ABX1G4A8</accession>
<name>A0ABX1G4A8_9MICC</name>